<dbReference type="InterPro" id="IPR046105">
    <property type="entry name" value="DUF6042"/>
</dbReference>
<protein>
    <submittedName>
        <fullName evidence="2">Uncharacterized protein</fullName>
    </submittedName>
</protein>
<dbReference type="EMBL" id="SNWQ01000065">
    <property type="protein sequence ID" value="TDO26245.1"/>
    <property type="molecule type" value="Genomic_DNA"/>
</dbReference>
<evidence type="ECO:0000313" key="3">
    <source>
        <dbReference type="Proteomes" id="UP000295388"/>
    </source>
</evidence>
<feature type="region of interest" description="Disordered" evidence="1">
    <location>
        <begin position="1"/>
        <end position="23"/>
    </location>
</feature>
<feature type="compositionally biased region" description="Basic and acidic residues" evidence="1">
    <location>
        <begin position="1"/>
        <end position="11"/>
    </location>
</feature>
<accession>A0A4R6IWG0</accession>
<dbReference type="RefSeq" id="WP_238166224.1">
    <property type="nucleotide sequence ID" value="NZ_SNWQ01000065.1"/>
</dbReference>
<gene>
    <name evidence="2" type="ORF">EV643_1655</name>
</gene>
<organism evidence="2 3">
    <name type="scientific">Kribbella caucasensis</name>
    <dbReference type="NCBI Taxonomy" id="2512215"/>
    <lineage>
        <taxon>Bacteria</taxon>
        <taxon>Bacillati</taxon>
        <taxon>Actinomycetota</taxon>
        <taxon>Actinomycetes</taxon>
        <taxon>Propionibacteriales</taxon>
        <taxon>Kribbellaceae</taxon>
        <taxon>Kribbella</taxon>
    </lineage>
</organism>
<reference evidence="2 3" key="1">
    <citation type="submission" date="2019-03" db="EMBL/GenBank/DDBJ databases">
        <title>Genomic Encyclopedia of Type Strains, Phase III (KMG-III): the genomes of soil and plant-associated and newly described type strains.</title>
        <authorList>
            <person name="Whitman W."/>
        </authorList>
    </citation>
    <scope>NUCLEOTIDE SEQUENCE [LARGE SCALE GENOMIC DNA]</scope>
    <source>
        <strain evidence="2 3">VKM Ac-2527</strain>
    </source>
</reference>
<name>A0A4R6IWG0_9ACTN</name>
<proteinExistence type="predicted"/>
<evidence type="ECO:0000313" key="2">
    <source>
        <dbReference type="EMBL" id="TDO26245.1"/>
    </source>
</evidence>
<feature type="non-terminal residue" evidence="2">
    <location>
        <position position="1"/>
    </location>
</feature>
<evidence type="ECO:0000256" key="1">
    <source>
        <dbReference type="SAM" id="MobiDB-lite"/>
    </source>
</evidence>
<sequence>RSSKGSRDDRLYAPTPRPSPGLPYTTLLDATDAHPCGTIVRTGHGWLFAAGGDGPCVVRLRAHADRPGDFGGDDWADLVEVPYRSSTGAVELASLTTGSGDEDLRLGERGLYRLRVAHRPLPQTIGAVAVEEEDDEDEAREPTDLWQLDFWPVTGTVDPPRWVRRMRPAVRFVDPGWFWVLGYQAIEIANVVRWTSPGDGMTVDDLRRWGIDHYRGEAWLDQPQRMTIPMRNYPSLAEIAAQVGLREPRSRRELLPLFVALGVLTFDGSRYVGVERPPMVQDVLELPAAGVANLEAYQVTGQFTGYAADLVSVALWDGAEQSIESLAARTIGSEDDVRGALQFAEGRGLLRIDHQPEDQFVMVPLKRKPRPAVYVHG</sequence>
<comment type="caution">
    <text evidence="2">The sequence shown here is derived from an EMBL/GenBank/DDBJ whole genome shotgun (WGS) entry which is preliminary data.</text>
</comment>
<dbReference type="Pfam" id="PF19508">
    <property type="entry name" value="DUF6042"/>
    <property type="match status" value="1"/>
</dbReference>
<keyword evidence="3" id="KW-1185">Reference proteome</keyword>
<dbReference type="AlphaFoldDB" id="A0A4R6IWG0"/>
<dbReference type="Proteomes" id="UP000295388">
    <property type="component" value="Unassembled WGS sequence"/>
</dbReference>